<protein>
    <submittedName>
        <fullName evidence="1">Uncharacterized protein</fullName>
    </submittedName>
</protein>
<gene>
    <name evidence="1" type="ORF">IC620_05210</name>
</gene>
<dbReference type="EMBL" id="JACXAH010000005">
    <property type="protein sequence ID" value="MBD1371756.1"/>
    <property type="molecule type" value="Genomic_DNA"/>
</dbReference>
<proteinExistence type="predicted"/>
<dbReference type="RefSeq" id="WP_191141682.1">
    <property type="nucleotide sequence ID" value="NZ_JACXAH010000005.1"/>
</dbReference>
<dbReference type="AlphaFoldDB" id="A0A926N688"/>
<sequence length="48" mass="5477">MALVDVAHFGGGKILIIDTKLNHLILNIPDEDRPFRPFFHPMDNIGMF</sequence>
<dbReference type="Proteomes" id="UP000661691">
    <property type="component" value="Unassembled WGS sequence"/>
</dbReference>
<comment type="caution">
    <text evidence="1">The sequence shown here is derived from an EMBL/GenBank/DDBJ whole genome shotgun (WGS) entry which is preliminary data.</text>
</comment>
<name>A0A926N688_9BACL</name>
<reference evidence="1" key="1">
    <citation type="submission" date="2020-09" db="EMBL/GenBank/DDBJ databases">
        <title>A novel bacterium of genus Hazenella, isolated from South China Sea.</title>
        <authorList>
            <person name="Huang H."/>
            <person name="Mo K."/>
            <person name="Hu Y."/>
        </authorList>
    </citation>
    <scope>NUCLEOTIDE SEQUENCE</scope>
    <source>
        <strain evidence="1">IB182357</strain>
    </source>
</reference>
<keyword evidence="2" id="KW-1185">Reference proteome</keyword>
<accession>A0A926N688</accession>
<organism evidence="1 2">
    <name type="scientific">Polycladospora coralii</name>
    <dbReference type="NCBI Taxonomy" id="2771432"/>
    <lineage>
        <taxon>Bacteria</taxon>
        <taxon>Bacillati</taxon>
        <taxon>Bacillota</taxon>
        <taxon>Bacilli</taxon>
        <taxon>Bacillales</taxon>
        <taxon>Thermoactinomycetaceae</taxon>
        <taxon>Polycladospora</taxon>
    </lineage>
</organism>
<evidence type="ECO:0000313" key="2">
    <source>
        <dbReference type="Proteomes" id="UP000661691"/>
    </source>
</evidence>
<evidence type="ECO:0000313" key="1">
    <source>
        <dbReference type="EMBL" id="MBD1371756.1"/>
    </source>
</evidence>